<proteinExistence type="predicted"/>
<dbReference type="GO" id="GO:0000339">
    <property type="term" value="F:RNA cap binding"/>
    <property type="evidence" value="ECO:0007669"/>
    <property type="project" value="InterPro"/>
</dbReference>
<evidence type="ECO:0000313" key="3">
    <source>
        <dbReference type="Proteomes" id="UP000015105"/>
    </source>
</evidence>
<keyword evidence="1" id="KW-0812">Transmembrane</keyword>
<dbReference type="AlphaFoldDB" id="A0A453EP53"/>
<keyword evidence="1" id="KW-0472">Membrane</keyword>
<keyword evidence="1" id="KW-1133">Transmembrane helix</keyword>
<evidence type="ECO:0000313" key="2">
    <source>
        <dbReference type="EnsemblPlants" id="AET3Gv20413500.19"/>
    </source>
</evidence>
<dbReference type="GO" id="GO:0048255">
    <property type="term" value="P:mRNA stabilization"/>
    <property type="evidence" value="ECO:0007669"/>
    <property type="project" value="InterPro"/>
</dbReference>
<dbReference type="EnsemblPlants" id="AET3Gv20413500.19">
    <property type="protein sequence ID" value="AET3Gv20413500.19"/>
    <property type="gene ID" value="AET3Gv20413500"/>
</dbReference>
<name>A0A453EP53_AEGTS</name>
<protein>
    <submittedName>
        <fullName evidence="2">Uncharacterized protein</fullName>
    </submittedName>
</protein>
<evidence type="ECO:0000256" key="1">
    <source>
        <dbReference type="SAM" id="Phobius"/>
    </source>
</evidence>
<dbReference type="Pfam" id="PF21071">
    <property type="entry name" value="LARP1_HEAT"/>
    <property type="match status" value="1"/>
</dbReference>
<accession>A0A453EP53</accession>
<organism evidence="2 3">
    <name type="scientific">Aegilops tauschii subsp. strangulata</name>
    <name type="common">Goatgrass</name>
    <dbReference type="NCBI Taxonomy" id="200361"/>
    <lineage>
        <taxon>Eukaryota</taxon>
        <taxon>Viridiplantae</taxon>
        <taxon>Streptophyta</taxon>
        <taxon>Embryophyta</taxon>
        <taxon>Tracheophyta</taxon>
        <taxon>Spermatophyta</taxon>
        <taxon>Magnoliopsida</taxon>
        <taxon>Liliopsida</taxon>
        <taxon>Poales</taxon>
        <taxon>Poaceae</taxon>
        <taxon>BOP clade</taxon>
        <taxon>Pooideae</taxon>
        <taxon>Triticodae</taxon>
        <taxon>Triticeae</taxon>
        <taxon>Triticinae</taxon>
        <taxon>Aegilops</taxon>
    </lineage>
</organism>
<sequence length="98" mass="12109">QEMNSLYRFWSYYLRDNFNEDMYKHFKNFAVDDAAANYRYGLECLFRFYRYGIYNLKRNTFLIFITFCIEQISYLLILFAVMVWKKTSNGMYMKILSN</sequence>
<reference evidence="3" key="1">
    <citation type="journal article" date="2014" name="Science">
        <title>Ancient hybridizations among the ancestral genomes of bread wheat.</title>
        <authorList>
            <consortium name="International Wheat Genome Sequencing Consortium,"/>
            <person name="Marcussen T."/>
            <person name="Sandve S.R."/>
            <person name="Heier L."/>
            <person name="Spannagl M."/>
            <person name="Pfeifer M."/>
            <person name="Jakobsen K.S."/>
            <person name="Wulff B.B."/>
            <person name="Steuernagel B."/>
            <person name="Mayer K.F."/>
            <person name="Olsen O.A."/>
        </authorList>
    </citation>
    <scope>NUCLEOTIDE SEQUENCE [LARGE SCALE GENOMIC DNA]</scope>
    <source>
        <strain evidence="3">cv. AL8/78</strain>
    </source>
</reference>
<reference evidence="2" key="4">
    <citation type="submission" date="2019-03" db="UniProtKB">
        <authorList>
            <consortium name="EnsemblPlants"/>
        </authorList>
    </citation>
    <scope>IDENTIFICATION</scope>
</reference>
<dbReference type="SMART" id="SM00684">
    <property type="entry name" value="DM15"/>
    <property type="match status" value="2"/>
</dbReference>
<feature type="transmembrane region" description="Helical" evidence="1">
    <location>
        <begin position="61"/>
        <end position="84"/>
    </location>
</feature>
<reference evidence="2" key="3">
    <citation type="journal article" date="2017" name="Nature">
        <title>Genome sequence of the progenitor of the wheat D genome Aegilops tauschii.</title>
        <authorList>
            <person name="Luo M.C."/>
            <person name="Gu Y.Q."/>
            <person name="Puiu D."/>
            <person name="Wang H."/>
            <person name="Twardziok S.O."/>
            <person name="Deal K.R."/>
            <person name="Huo N."/>
            <person name="Zhu T."/>
            <person name="Wang L."/>
            <person name="Wang Y."/>
            <person name="McGuire P.E."/>
            <person name="Liu S."/>
            <person name="Long H."/>
            <person name="Ramasamy R.K."/>
            <person name="Rodriguez J.C."/>
            <person name="Van S.L."/>
            <person name="Yuan L."/>
            <person name="Wang Z."/>
            <person name="Xia Z."/>
            <person name="Xiao L."/>
            <person name="Anderson O.D."/>
            <person name="Ouyang S."/>
            <person name="Liang Y."/>
            <person name="Zimin A.V."/>
            <person name="Pertea G."/>
            <person name="Qi P."/>
            <person name="Bennetzen J.L."/>
            <person name="Dai X."/>
            <person name="Dawson M.W."/>
            <person name="Muller H.G."/>
            <person name="Kugler K."/>
            <person name="Rivarola-Duarte L."/>
            <person name="Spannagl M."/>
            <person name="Mayer K.F.X."/>
            <person name="Lu F.H."/>
            <person name="Bevan M.W."/>
            <person name="Leroy P."/>
            <person name="Li P."/>
            <person name="You F.M."/>
            <person name="Sun Q."/>
            <person name="Liu Z."/>
            <person name="Lyons E."/>
            <person name="Wicker T."/>
            <person name="Salzberg S.L."/>
            <person name="Devos K.M."/>
            <person name="Dvorak J."/>
        </authorList>
    </citation>
    <scope>NUCLEOTIDE SEQUENCE [LARGE SCALE GENOMIC DNA]</scope>
    <source>
        <strain evidence="2">cv. AL8/78</strain>
    </source>
</reference>
<keyword evidence="3" id="KW-1185">Reference proteome</keyword>
<dbReference type="InterPro" id="IPR006607">
    <property type="entry name" value="DM15"/>
</dbReference>
<reference evidence="2" key="5">
    <citation type="journal article" date="2021" name="G3 (Bethesda)">
        <title>Aegilops tauschii genome assembly Aet v5.0 features greater sequence contiguity and improved annotation.</title>
        <authorList>
            <person name="Wang L."/>
            <person name="Zhu T."/>
            <person name="Rodriguez J.C."/>
            <person name="Deal K.R."/>
            <person name="Dubcovsky J."/>
            <person name="McGuire P.E."/>
            <person name="Lux T."/>
            <person name="Spannagl M."/>
            <person name="Mayer K.F.X."/>
            <person name="Baldrich P."/>
            <person name="Meyers B.C."/>
            <person name="Huo N."/>
            <person name="Gu Y.Q."/>
            <person name="Zhou H."/>
            <person name="Devos K.M."/>
            <person name="Bennetzen J.L."/>
            <person name="Unver T."/>
            <person name="Budak H."/>
            <person name="Gulick P.J."/>
            <person name="Galiba G."/>
            <person name="Kalapos B."/>
            <person name="Nelson D.R."/>
            <person name="Li P."/>
            <person name="You F.M."/>
            <person name="Luo M.C."/>
            <person name="Dvorak J."/>
        </authorList>
    </citation>
    <scope>NUCLEOTIDE SEQUENCE [LARGE SCALE GENOMIC DNA]</scope>
    <source>
        <strain evidence="2">cv. AL8/78</strain>
    </source>
</reference>
<dbReference type="Gramene" id="AET3Gv20413500.19">
    <property type="protein sequence ID" value="AET3Gv20413500.19"/>
    <property type="gene ID" value="AET3Gv20413500"/>
</dbReference>
<reference evidence="3" key="2">
    <citation type="journal article" date="2017" name="Nat. Plants">
        <title>The Aegilops tauschii genome reveals multiple impacts of transposons.</title>
        <authorList>
            <person name="Zhao G."/>
            <person name="Zou C."/>
            <person name="Li K."/>
            <person name="Wang K."/>
            <person name="Li T."/>
            <person name="Gao L."/>
            <person name="Zhang X."/>
            <person name="Wang H."/>
            <person name="Yang Z."/>
            <person name="Liu X."/>
            <person name="Jiang W."/>
            <person name="Mao L."/>
            <person name="Kong X."/>
            <person name="Jiao Y."/>
            <person name="Jia J."/>
        </authorList>
    </citation>
    <scope>NUCLEOTIDE SEQUENCE [LARGE SCALE GENOMIC DNA]</scope>
    <source>
        <strain evidence="3">cv. AL8/78</strain>
    </source>
</reference>
<dbReference type="Proteomes" id="UP000015105">
    <property type="component" value="Chromosome 3D"/>
</dbReference>